<dbReference type="PANTHER" id="PTHR43002">
    <property type="entry name" value="GLYCOGEN DEBRANCHING ENZYME"/>
    <property type="match status" value="1"/>
</dbReference>
<dbReference type="Gene3D" id="2.60.40.1110">
    <property type="match status" value="1"/>
</dbReference>
<dbReference type="GO" id="GO:0030246">
    <property type="term" value="F:carbohydrate binding"/>
    <property type="evidence" value="ECO:0007669"/>
    <property type="project" value="InterPro"/>
</dbReference>
<dbReference type="GO" id="GO:0004553">
    <property type="term" value="F:hydrolase activity, hydrolyzing O-glycosyl compounds"/>
    <property type="evidence" value="ECO:0007669"/>
    <property type="project" value="InterPro"/>
</dbReference>
<keyword evidence="4" id="KW-0326">Glycosidase</keyword>
<dbReference type="PROSITE" id="PS51257">
    <property type="entry name" value="PROKAR_LIPOPROTEIN"/>
    <property type="match status" value="1"/>
</dbReference>
<dbReference type="CDD" id="cd02860">
    <property type="entry name" value="E_set_Pullulanase"/>
    <property type="match status" value="1"/>
</dbReference>
<evidence type="ECO:0000259" key="8">
    <source>
        <dbReference type="Pfam" id="PF11852"/>
    </source>
</evidence>
<dbReference type="InterPro" id="IPR004193">
    <property type="entry name" value="Glyco_hydro_13_N"/>
</dbReference>
<protein>
    <submittedName>
        <fullName evidence="10">DUF3372 domain-containing protein</fullName>
    </submittedName>
</protein>
<evidence type="ECO:0000259" key="6">
    <source>
        <dbReference type="Pfam" id="PF02922"/>
    </source>
</evidence>
<dbReference type="Pfam" id="PF11852">
    <property type="entry name" value="Pullul_strch_C"/>
    <property type="match status" value="1"/>
</dbReference>
<feature type="domain" description="Alpha-1,6-glucosidases pullulanase-type C-terminal" evidence="8">
    <location>
        <begin position="920"/>
        <end position="1085"/>
    </location>
</feature>
<dbReference type="Gene3D" id="3.20.20.80">
    <property type="entry name" value="Glycosidases"/>
    <property type="match status" value="1"/>
</dbReference>
<reference evidence="10 11" key="1">
    <citation type="submission" date="2020-06" db="EMBL/GenBank/DDBJ databases">
        <title>Rheinheimera sp. nov., a marine bacterium isolated from coastal.</title>
        <authorList>
            <person name="Yu Q."/>
            <person name="Qi Y."/>
            <person name="Pu J."/>
        </authorList>
    </citation>
    <scope>NUCLEOTIDE SEQUENCE [LARGE SCALE GENOMIC DNA]</scope>
    <source>
        <strain evidence="10 11">YQF-2</strain>
    </source>
</reference>
<dbReference type="SUPFAM" id="SSF51445">
    <property type="entry name" value="(Trans)glycosidases"/>
    <property type="match status" value="1"/>
</dbReference>
<evidence type="ECO:0000259" key="9">
    <source>
        <dbReference type="Pfam" id="PF17967"/>
    </source>
</evidence>
<feature type="domain" description="Pullulanase carbohydrate-binding module 41" evidence="7">
    <location>
        <begin position="92"/>
        <end position="204"/>
    </location>
</feature>
<dbReference type="Gene3D" id="2.60.40.1180">
    <property type="entry name" value="Golgi alpha-mannosidase II"/>
    <property type="match status" value="1"/>
</dbReference>
<feature type="signal peptide" evidence="5">
    <location>
        <begin position="1"/>
        <end position="22"/>
    </location>
</feature>
<evidence type="ECO:0000256" key="3">
    <source>
        <dbReference type="ARBA" id="ARBA00022801"/>
    </source>
</evidence>
<dbReference type="Proteomes" id="UP000523161">
    <property type="component" value="Unassembled WGS sequence"/>
</dbReference>
<dbReference type="InterPro" id="IPR013783">
    <property type="entry name" value="Ig-like_fold"/>
</dbReference>
<dbReference type="SUPFAM" id="SSF49452">
    <property type="entry name" value="Starch-binding domain-like"/>
    <property type="match status" value="1"/>
</dbReference>
<evidence type="ECO:0000256" key="2">
    <source>
        <dbReference type="ARBA" id="ARBA00022729"/>
    </source>
</evidence>
<evidence type="ECO:0000256" key="1">
    <source>
        <dbReference type="ARBA" id="ARBA00008061"/>
    </source>
</evidence>
<dbReference type="CDD" id="cd10315">
    <property type="entry name" value="CBM41_pullulanase"/>
    <property type="match status" value="1"/>
</dbReference>
<gene>
    <name evidence="10" type="ORF">HRH59_03940</name>
</gene>
<dbReference type="GO" id="GO:0005975">
    <property type="term" value="P:carbohydrate metabolic process"/>
    <property type="evidence" value="ECO:0007669"/>
    <property type="project" value="InterPro"/>
</dbReference>
<evidence type="ECO:0000313" key="11">
    <source>
        <dbReference type="Proteomes" id="UP000523161"/>
    </source>
</evidence>
<keyword evidence="11" id="KW-1185">Reference proteome</keyword>
<evidence type="ECO:0000313" key="10">
    <source>
        <dbReference type="EMBL" id="NRQ41721.1"/>
    </source>
</evidence>
<accession>A0A7Y5APT1</accession>
<dbReference type="CDD" id="cd02861">
    <property type="entry name" value="E_set_pullulanase_like"/>
    <property type="match status" value="2"/>
</dbReference>
<evidence type="ECO:0000259" key="7">
    <source>
        <dbReference type="Pfam" id="PF03714"/>
    </source>
</evidence>
<dbReference type="CDD" id="cd11341">
    <property type="entry name" value="AmyAc_Pullulanase_LD-like"/>
    <property type="match status" value="1"/>
</dbReference>
<dbReference type="InterPro" id="IPR013784">
    <property type="entry name" value="Carb-bd-like_fold"/>
</dbReference>
<dbReference type="Pfam" id="PF17967">
    <property type="entry name" value="Pullulanase_N2"/>
    <property type="match status" value="1"/>
</dbReference>
<dbReference type="SUPFAM" id="SSF51011">
    <property type="entry name" value="Glycosyl hydrolase domain"/>
    <property type="match status" value="1"/>
</dbReference>
<evidence type="ECO:0000256" key="4">
    <source>
        <dbReference type="ARBA" id="ARBA00023295"/>
    </source>
</evidence>
<comment type="similarity">
    <text evidence="1">Belongs to the glycosyl hydrolase 13 family.</text>
</comment>
<dbReference type="InterPro" id="IPR017853">
    <property type="entry name" value="GH"/>
</dbReference>
<sequence>MSTTKKMLQLGSLLLAAQLLSACGGADSTAPGEVLLSCDVPLIPDAAGIECIDPPPIFCPAPQVPTANNESCEIGENPKAPAPVVMAGANEAVLFYKRPQDGVYDGYRLHTWNNETCDAYAPSSVAPGWETGLVHNGIDPNYGAYWILQLKPGYAGTPGACGNFIVHIGTDDAGKDPGTDMQMPLSQDHPKFARMNWIFSGVTGVFEFPIESLGVSIQGAAAHWLDQNTFVWNSGIAATSPVKLYFDADAGLAIGRDGNLSGDSMELAPVELTEQQKALVPHLADAPAFSANFSADEAKAMVKNQLALAAFDADNKLLSATWVQAAKVLDDLYTKGDADADEAILGIQYQDGGITANVWAPTARDVQLKVYDSGRNLTATHAMILDPATGIWQYSGSDALDRQFYRYEVTVYHPLTRKVETIEATDPYSVSVAINGRYSQFVNLNDDDLKPAGWDERTVPAVAKPEDIVIYEGHVRDFSIRDQSVSAANRGKYLAFTETESLPVKHLISLAQHGLTHFHLLPLNDQANIKENAASRIDLSDTVGKLCGLKADAPVCGNTDANATLLSVLKGYSAFGEKAQELVEALRSIDGFNWGYDPQHFIAPEGSYASNPDGVARITEVRAMNKALNDLGLRTVLDVVYNHTSASGLSTTSVFDKIVPGYYHRYNETTGAIERSTCCENTATEHRMFEKFMQDSMVILARDFGFNDFRFDVMGHHPKDSILATRDVVRSVAPDVYFYGEGWNFEEVADNRLFVQAKQQDMAGTGVGTFNDRLRDEVRGATLFSGKATEDNLHKQDIIRIGLAGTLKDYVLESYQGIAGPASSYTWNGQAAGYAEKPADIINYVSKHDNETLWDKLQYGLATSLTAAERVRAQNIAIAIPLMSQGIPFLQMGGDFLRSKSMDRDSYDAGDWFNFVDFTMQSNNFGVGLPLAEKNKDSWEGIAKILLDPNAKPEPQQISFASEVFKEFLSIRAGSPLFRLATAQEVIDRVGFHNTGKNQTQGLIVMSIDDGTGLTDLDPSFDALVVVINGSAQEHTHTIPTAAGFDLHPIQQASVDSNVSTAAFVAGVDEGSFTVPAYSMAVFVKVQGATQGAGLAADATSGAPDIPPYEASTIYVKGDMNGWGAVDAMTYDGEGVYSLALDLAAGSYNFKVADADWNPLVFGAGGDGNSVALGAAKTLTNPGDNLNVVIPNTATYVFTLDANNKAAPVLTVQELPPYGVGVTVYLKGDMNANPWSNDDPMTYIGGNVYQIDTLLDEVKQYGFKFADANWGTVNYGAEVGAMTLDTPKALEDEGGNLSFNVTEVATYRFSVDATVPAAPVMTITKL</sequence>
<dbReference type="RefSeq" id="WP_173499971.1">
    <property type="nucleotide sequence ID" value="NZ_JABSOD010000003.1"/>
</dbReference>
<dbReference type="SUPFAM" id="SSF81296">
    <property type="entry name" value="E set domains"/>
    <property type="match status" value="3"/>
</dbReference>
<feature type="domain" description="Glycoside hydrolase family 13 N-terminal" evidence="6">
    <location>
        <begin position="345"/>
        <end position="429"/>
    </location>
</feature>
<dbReference type="Pfam" id="PF03714">
    <property type="entry name" value="PUD"/>
    <property type="match status" value="1"/>
</dbReference>
<keyword evidence="3" id="KW-0378">Hydrolase</keyword>
<dbReference type="Gene3D" id="2.60.40.10">
    <property type="entry name" value="Immunoglobulins"/>
    <property type="match status" value="3"/>
</dbReference>
<dbReference type="InterPro" id="IPR024561">
    <property type="entry name" value="Pullul_strch_C"/>
</dbReference>
<dbReference type="Pfam" id="PF02922">
    <property type="entry name" value="CBM_48"/>
    <property type="match status" value="1"/>
</dbReference>
<dbReference type="InterPro" id="IPR040671">
    <property type="entry name" value="Pullulanase_N2"/>
</dbReference>
<keyword evidence="2 5" id="KW-0732">Signal</keyword>
<organism evidence="10 11">
    <name type="scientific">Rheinheimera lutimaris</name>
    <dbReference type="NCBI Taxonomy" id="2740584"/>
    <lineage>
        <taxon>Bacteria</taxon>
        <taxon>Pseudomonadati</taxon>
        <taxon>Pseudomonadota</taxon>
        <taxon>Gammaproteobacteria</taxon>
        <taxon>Chromatiales</taxon>
        <taxon>Chromatiaceae</taxon>
        <taxon>Rheinheimera</taxon>
    </lineage>
</organism>
<feature type="domain" description="Pullulanase N2" evidence="9">
    <location>
        <begin position="220"/>
        <end position="331"/>
    </location>
</feature>
<dbReference type="EMBL" id="JABSOD010000003">
    <property type="protein sequence ID" value="NRQ41721.1"/>
    <property type="molecule type" value="Genomic_DNA"/>
</dbReference>
<proteinExistence type="inferred from homology"/>
<feature type="chain" id="PRO_5030922161" evidence="5">
    <location>
        <begin position="23"/>
        <end position="1326"/>
    </location>
</feature>
<evidence type="ECO:0000256" key="5">
    <source>
        <dbReference type="SAM" id="SignalP"/>
    </source>
</evidence>
<dbReference type="InterPro" id="IPR014756">
    <property type="entry name" value="Ig_E-set"/>
</dbReference>
<dbReference type="InterPro" id="IPR013780">
    <property type="entry name" value="Glyco_hydro_b"/>
</dbReference>
<dbReference type="InterPro" id="IPR005323">
    <property type="entry name" value="CBM41_pullulanase"/>
</dbReference>
<dbReference type="Gene3D" id="2.60.40.1130">
    <property type="entry name" value="Rab geranylgeranyltransferase alpha-subunit, insert domain"/>
    <property type="match status" value="1"/>
</dbReference>
<name>A0A7Y5APT1_9GAMM</name>
<comment type="caution">
    <text evidence="10">The sequence shown here is derived from an EMBL/GenBank/DDBJ whole genome shotgun (WGS) entry which is preliminary data.</text>
</comment>